<sequence>MSNSKNSLTRVQRPSPLMDPEAFNHIFRVGKLLALSPLFPEHLRKGKPDEAAANGALVMNMAHRLNEDPLTVAQNIYFVGGKPGWSASYMISKANQHQVFENPIAWEYEGEGDDLVVTAYGIMASTGKRVEATASMAMAKAEGWTKNTKYESMPKQMLSYRSATSLIRLYCPEVMVGIPSTIEIDGGMKDVTPDDSFHIEPTLKKAAKNVEEAETIGDEGEAKEEEKADAPVVNEADEPEAEEEKAEDKPISEDEIEWAFGAVEADLTSSPEAKDEILKFHKGGHLALLKKHAPEKYKSLMEWPVPESEAAE</sequence>
<evidence type="ECO:0000313" key="2">
    <source>
        <dbReference type="EMBL" id="MCV6826030.1"/>
    </source>
</evidence>
<organism evidence="2 3">
    <name type="scientific">Halocynthiibacter halioticoli</name>
    <dbReference type="NCBI Taxonomy" id="2986804"/>
    <lineage>
        <taxon>Bacteria</taxon>
        <taxon>Pseudomonadati</taxon>
        <taxon>Pseudomonadota</taxon>
        <taxon>Alphaproteobacteria</taxon>
        <taxon>Rhodobacterales</taxon>
        <taxon>Paracoccaceae</taxon>
        <taxon>Halocynthiibacter</taxon>
    </lineage>
</organism>
<dbReference type="Proteomes" id="UP001208041">
    <property type="component" value="Unassembled WGS sequence"/>
</dbReference>
<reference evidence="2" key="1">
    <citation type="submission" date="2022-10" db="EMBL/GenBank/DDBJ databases">
        <authorList>
            <person name="Yue Y."/>
        </authorList>
    </citation>
    <scope>NUCLEOTIDE SEQUENCE</scope>
    <source>
        <strain evidence="2">Z654</strain>
    </source>
</reference>
<dbReference type="AlphaFoldDB" id="A0AAE3J1J1"/>
<comment type="caution">
    <text evidence="2">The sequence shown here is derived from an EMBL/GenBank/DDBJ whole genome shotgun (WGS) entry which is preliminary data.</text>
</comment>
<dbReference type="EMBL" id="JAOYFC010000006">
    <property type="protein sequence ID" value="MCV6826030.1"/>
    <property type="molecule type" value="Genomic_DNA"/>
</dbReference>
<feature type="compositionally biased region" description="Acidic residues" evidence="1">
    <location>
        <begin position="212"/>
        <end position="223"/>
    </location>
</feature>
<proteinExistence type="predicted"/>
<gene>
    <name evidence="2" type="ORF">OH136_15815</name>
</gene>
<accession>A0AAE3J1J1</accession>
<feature type="region of interest" description="Disordered" evidence="1">
    <location>
        <begin position="208"/>
        <end position="256"/>
    </location>
</feature>
<keyword evidence="3" id="KW-1185">Reference proteome</keyword>
<dbReference type="RefSeq" id="WP_263955002.1">
    <property type="nucleotide sequence ID" value="NZ_JAOYFC010000006.1"/>
</dbReference>
<name>A0AAE3J1J1_9RHOB</name>
<evidence type="ECO:0008006" key="4">
    <source>
        <dbReference type="Google" id="ProtNLM"/>
    </source>
</evidence>
<feature type="compositionally biased region" description="Acidic residues" evidence="1">
    <location>
        <begin position="235"/>
        <end position="245"/>
    </location>
</feature>
<protein>
    <recommendedName>
        <fullName evidence="4">Recombinase RecT</fullName>
    </recommendedName>
</protein>
<evidence type="ECO:0000313" key="3">
    <source>
        <dbReference type="Proteomes" id="UP001208041"/>
    </source>
</evidence>
<evidence type="ECO:0000256" key="1">
    <source>
        <dbReference type="SAM" id="MobiDB-lite"/>
    </source>
</evidence>